<dbReference type="RefSeq" id="WP_315946280.1">
    <property type="nucleotide sequence ID" value="NZ_JAWCUA010000003.1"/>
</dbReference>
<dbReference type="EMBL" id="JAWCUA010000003">
    <property type="protein sequence ID" value="MDU0112572.1"/>
    <property type="molecule type" value="Genomic_DNA"/>
</dbReference>
<dbReference type="Proteomes" id="UP001257914">
    <property type="component" value="Unassembled WGS sequence"/>
</dbReference>
<dbReference type="Pfam" id="PF03160">
    <property type="entry name" value="Calx-beta"/>
    <property type="match status" value="2"/>
</dbReference>
<dbReference type="InterPro" id="IPR035986">
    <property type="entry name" value="PKD_dom_sf"/>
</dbReference>
<evidence type="ECO:0000256" key="2">
    <source>
        <dbReference type="ARBA" id="ARBA00022737"/>
    </source>
</evidence>
<evidence type="ECO:0000259" key="5">
    <source>
        <dbReference type="SMART" id="SM00237"/>
    </source>
</evidence>
<protein>
    <submittedName>
        <fullName evidence="6">Choice-of-anchor B family protein</fullName>
    </submittedName>
</protein>
<dbReference type="PANTHER" id="PTHR38787:SF3">
    <property type="entry name" value="REGULATORY P DOMAIN-CONTAINING PROTEIN"/>
    <property type="match status" value="1"/>
</dbReference>
<name>A0ABU3QZC5_9GAMM</name>
<sequence>MKSTAVIIVIFLSVFSNSALAHAEHDKARYVAPNGIDTGRCELVEKPCLTIGYASSQANKGDKVLVAAGQYNVTSVDEIFYLTSQLIPAYGGYSIVDHYKKRDIDNNATYLNGIPLEYKEALSERGFVVMTDAKALDQIQIKSLKKKLASYQVLSESQSELTCSNNKAGEYPCDNIDLVAHVPLNQFASNPSAGNDIWGHVDLNTGTEYAIIGLNNGTAVVNLADPANPTVVDIISGSNAIWRDIKVYQYYDASLVKWQAYAYVSTDGATNGVAIINLSDLPNSAKLVKTSYQDNSLHNIYISNVNYTTGVAINGRSPSLHAMGSNKYGGAHRSYSLTDPESPSALYTPLNATRNDYTHDGTSFVVEDDRAQTQCQQTGDTCDVFVDFNEKEMRLWDQTNASKLKELGQGVYANAEYTHSGWWTEDKQYVYVHDELDEQRLGLNTSLHIFDVSDLTNPEYKGKWQGDTKSIDHNGFVRGNRYYMSNYERGMTVLDITNPIAPVEVGFFDTFPTSDSNSFNGAWGVYPFLPSGLILVSDINSGLYVLKDNTKAVAAGSLQFEQLNINAQESDLVTITVKRVNGSTGAISTNYRTLQGSATESDYIATQGTLTWEDGDTSAKSFTIQIINDEVESESTESLAIELYNVTGGATLYSPALAWVNILGEDLVGAVEIKTSGETVKENSNAPDNKTFDIKLTRFPPLTSSTSVELTQIISDKGDNAEVNTDFTLSNSVVSWDVDDGEDKTVTLTILNDSISENNEWLLLQLVAQNDARLGATTDIEYLILDDESNQTPTITATDHSAAFVTQYALKNLVAITDDDDPLSYLWQQVSGETITIDNPTSLDAMITLNQAGSYEFSLTVTDPFDQSATVTFTIEKLINEVNVPTPTPSKKGSSYGWLLLIMLSGLVLIRKLKQLVKH</sequence>
<dbReference type="SUPFAM" id="SSF141072">
    <property type="entry name" value="CalX-like"/>
    <property type="match status" value="2"/>
</dbReference>
<evidence type="ECO:0000256" key="1">
    <source>
        <dbReference type="ARBA" id="ARBA00022729"/>
    </source>
</evidence>
<dbReference type="NCBIfam" id="TIGR04312">
    <property type="entry name" value="choice_anch_B"/>
    <property type="match status" value="1"/>
</dbReference>
<dbReference type="InterPro" id="IPR003644">
    <property type="entry name" value="Calx_beta"/>
</dbReference>
<dbReference type="Gene3D" id="2.60.40.2030">
    <property type="match status" value="2"/>
</dbReference>
<reference evidence="6 7" key="1">
    <citation type="submission" date="2023-10" db="EMBL/GenBank/DDBJ databases">
        <title>Psychrosphaera aquimaarina strain SW33 isolated from seawater.</title>
        <authorList>
            <person name="Bayburt H."/>
            <person name="Kim J.M."/>
            <person name="Choi B.J."/>
            <person name="Jeon C.O."/>
        </authorList>
    </citation>
    <scope>NUCLEOTIDE SEQUENCE [LARGE SCALE GENOMIC DNA]</scope>
    <source>
        <strain evidence="6 7">KCTC 52743</strain>
    </source>
</reference>
<comment type="caution">
    <text evidence="6">The sequence shown here is derived from an EMBL/GenBank/DDBJ whole genome shotgun (WGS) entry which is preliminary data.</text>
</comment>
<evidence type="ECO:0000313" key="6">
    <source>
        <dbReference type="EMBL" id="MDU0112572.1"/>
    </source>
</evidence>
<dbReference type="SUPFAM" id="SSF49299">
    <property type="entry name" value="PKD domain"/>
    <property type="match status" value="1"/>
</dbReference>
<dbReference type="InterPro" id="IPR013211">
    <property type="entry name" value="LVIVD"/>
</dbReference>
<dbReference type="InterPro" id="IPR038081">
    <property type="entry name" value="CalX-like_sf"/>
</dbReference>
<feature type="domain" description="Calx-beta" evidence="5">
    <location>
        <begin position="541"/>
        <end position="644"/>
    </location>
</feature>
<dbReference type="InterPro" id="IPR027589">
    <property type="entry name" value="Choice_anch_B"/>
</dbReference>
<evidence type="ECO:0000313" key="7">
    <source>
        <dbReference type="Proteomes" id="UP001257914"/>
    </source>
</evidence>
<evidence type="ECO:0000256" key="4">
    <source>
        <dbReference type="SAM" id="SignalP"/>
    </source>
</evidence>
<keyword evidence="2" id="KW-0677">Repeat</keyword>
<keyword evidence="3" id="KW-0106">Calcium</keyword>
<proteinExistence type="predicted"/>
<gene>
    <name evidence="6" type="ORF">RT723_06050</name>
</gene>
<dbReference type="Pfam" id="PF08309">
    <property type="entry name" value="LVIVD"/>
    <property type="match status" value="1"/>
</dbReference>
<evidence type="ECO:0000256" key="3">
    <source>
        <dbReference type="ARBA" id="ARBA00022837"/>
    </source>
</evidence>
<feature type="signal peptide" evidence="4">
    <location>
        <begin position="1"/>
        <end position="21"/>
    </location>
</feature>
<dbReference type="SMART" id="SM00237">
    <property type="entry name" value="Calx_beta"/>
    <property type="match status" value="1"/>
</dbReference>
<dbReference type="PANTHER" id="PTHR38787">
    <property type="entry name" value="REGULATORY P DOMAIN-CONTAINING PROTEIN"/>
    <property type="match status" value="1"/>
</dbReference>
<dbReference type="Gene3D" id="2.60.40.10">
    <property type="entry name" value="Immunoglobulins"/>
    <property type="match status" value="1"/>
</dbReference>
<keyword evidence="1 4" id="KW-0732">Signal</keyword>
<keyword evidence="7" id="KW-1185">Reference proteome</keyword>
<dbReference type="Pfam" id="PF22352">
    <property type="entry name" value="K319L-like_PKD"/>
    <property type="match status" value="1"/>
</dbReference>
<dbReference type="InterPro" id="IPR013783">
    <property type="entry name" value="Ig-like_fold"/>
</dbReference>
<feature type="chain" id="PRO_5045175298" evidence="4">
    <location>
        <begin position="22"/>
        <end position="919"/>
    </location>
</feature>
<accession>A0ABU3QZC5</accession>
<organism evidence="6 7">
    <name type="scientific">Psychrosphaera aquimarina</name>
    <dbReference type="NCBI Taxonomy" id="2044854"/>
    <lineage>
        <taxon>Bacteria</taxon>
        <taxon>Pseudomonadati</taxon>
        <taxon>Pseudomonadota</taxon>
        <taxon>Gammaproteobacteria</taxon>
        <taxon>Alteromonadales</taxon>
        <taxon>Pseudoalteromonadaceae</taxon>
        <taxon>Psychrosphaera</taxon>
    </lineage>
</organism>